<dbReference type="CDD" id="cd03216">
    <property type="entry name" value="ABC_Carb_Monos_I"/>
    <property type="match status" value="1"/>
</dbReference>
<dbReference type="PANTHER" id="PTHR43790:SF3">
    <property type="entry name" value="D-ALLOSE IMPORT ATP-BINDING PROTEIN ALSA-RELATED"/>
    <property type="match status" value="1"/>
</dbReference>
<keyword evidence="5" id="KW-0547">Nucleotide-binding</keyword>
<dbReference type="Pfam" id="PF00005">
    <property type="entry name" value="ABC_tran"/>
    <property type="match status" value="2"/>
</dbReference>
<dbReference type="SMART" id="SM00382">
    <property type="entry name" value="AAA"/>
    <property type="match status" value="2"/>
</dbReference>
<dbReference type="PANTHER" id="PTHR43790">
    <property type="entry name" value="CARBOHYDRATE TRANSPORT ATP-BINDING PROTEIN MG119-RELATED"/>
    <property type="match status" value="1"/>
</dbReference>
<evidence type="ECO:0000313" key="12">
    <source>
        <dbReference type="Proteomes" id="UP001162834"/>
    </source>
</evidence>
<dbReference type="EMBL" id="CP087164">
    <property type="protein sequence ID" value="UGS35735.1"/>
    <property type="molecule type" value="Genomic_DNA"/>
</dbReference>
<keyword evidence="1" id="KW-0813">Transport</keyword>
<accession>A0A9E6XWI0</accession>
<evidence type="ECO:0000256" key="6">
    <source>
        <dbReference type="ARBA" id="ARBA00022840"/>
    </source>
</evidence>
<dbReference type="AlphaFoldDB" id="A0A9E6XWI0"/>
<keyword evidence="2" id="KW-1003">Cell membrane</keyword>
<evidence type="ECO:0000256" key="7">
    <source>
        <dbReference type="ARBA" id="ARBA00022967"/>
    </source>
</evidence>
<proteinExistence type="predicted"/>
<evidence type="ECO:0000256" key="8">
    <source>
        <dbReference type="ARBA" id="ARBA00023136"/>
    </source>
</evidence>
<keyword evidence="6 11" id="KW-0067">ATP-binding</keyword>
<feature type="domain" description="ABC transporter" evidence="10">
    <location>
        <begin position="23"/>
        <end position="258"/>
    </location>
</feature>
<reference evidence="11" key="1">
    <citation type="journal article" date="2022" name="Int. J. Syst. Evol. Microbiol.">
        <title>Pseudomonas aegrilactucae sp. nov. and Pseudomonas morbosilactucae sp. nov., pathogens causing bacterial rot of lettuce in Japan.</title>
        <authorList>
            <person name="Sawada H."/>
            <person name="Fujikawa T."/>
            <person name="Satou M."/>
        </authorList>
    </citation>
    <scope>NUCLEOTIDE SEQUENCE</scope>
    <source>
        <strain evidence="11">0166_1</strain>
    </source>
</reference>
<dbReference type="InterPro" id="IPR003593">
    <property type="entry name" value="AAA+_ATPase"/>
</dbReference>
<evidence type="ECO:0000259" key="10">
    <source>
        <dbReference type="PROSITE" id="PS50893"/>
    </source>
</evidence>
<dbReference type="SUPFAM" id="SSF52540">
    <property type="entry name" value="P-loop containing nucleoside triphosphate hydrolases"/>
    <property type="match status" value="2"/>
</dbReference>
<dbReference type="InterPro" id="IPR017871">
    <property type="entry name" value="ABC_transporter-like_CS"/>
</dbReference>
<evidence type="ECO:0000313" key="11">
    <source>
        <dbReference type="EMBL" id="UGS35735.1"/>
    </source>
</evidence>
<dbReference type="KEGG" id="sbae:DSM104329_02130"/>
<dbReference type="InterPro" id="IPR027417">
    <property type="entry name" value="P-loop_NTPase"/>
</dbReference>
<evidence type="ECO:0000256" key="4">
    <source>
        <dbReference type="ARBA" id="ARBA00022737"/>
    </source>
</evidence>
<protein>
    <submittedName>
        <fullName evidence="11">Ribose import ATP-binding protein RbsA</fullName>
    </submittedName>
</protein>
<organism evidence="11 12">
    <name type="scientific">Capillimicrobium parvum</name>
    <dbReference type="NCBI Taxonomy" id="2884022"/>
    <lineage>
        <taxon>Bacteria</taxon>
        <taxon>Bacillati</taxon>
        <taxon>Actinomycetota</taxon>
        <taxon>Thermoleophilia</taxon>
        <taxon>Solirubrobacterales</taxon>
        <taxon>Capillimicrobiaceae</taxon>
        <taxon>Capillimicrobium</taxon>
    </lineage>
</organism>
<gene>
    <name evidence="11" type="primary">rbsA_7</name>
    <name evidence="11" type="ORF">DSM104329_02130</name>
</gene>
<dbReference type="Proteomes" id="UP001162834">
    <property type="component" value="Chromosome"/>
</dbReference>
<dbReference type="RefSeq" id="WP_259315417.1">
    <property type="nucleotide sequence ID" value="NZ_CP087164.1"/>
</dbReference>
<dbReference type="GO" id="GO:0005524">
    <property type="term" value="F:ATP binding"/>
    <property type="evidence" value="ECO:0007669"/>
    <property type="project" value="UniProtKB-KW"/>
</dbReference>
<evidence type="ECO:0000256" key="9">
    <source>
        <dbReference type="SAM" id="MobiDB-lite"/>
    </source>
</evidence>
<dbReference type="InterPro" id="IPR050107">
    <property type="entry name" value="ABC_carbohydrate_import_ATPase"/>
</dbReference>
<feature type="domain" description="ABC transporter" evidence="10">
    <location>
        <begin position="271"/>
        <end position="514"/>
    </location>
</feature>
<evidence type="ECO:0000256" key="5">
    <source>
        <dbReference type="ARBA" id="ARBA00022741"/>
    </source>
</evidence>
<dbReference type="GO" id="GO:0016887">
    <property type="term" value="F:ATP hydrolysis activity"/>
    <property type="evidence" value="ECO:0007669"/>
    <property type="project" value="InterPro"/>
</dbReference>
<keyword evidence="12" id="KW-1185">Reference proteome</keyword>
<keyword evidence="3" id="KW-0762">Sugar transport</keyword>
<evidence type="ECO:0000256" key="2">
    <source>
        <dbReference type="ARBA" id="ARBA00022475"/>
    </source>
</evidence>
<dbReference type="Gene3D" id="3.40.50.300">
    <property type="entry name" value="P-loop containing nucleotide triphosphate hydrolases"/>
    <property type="match status" value="2"/>
</dbReference>
<dbReference type="PROSITE" id="PS00211">
    <property type="entry name" value="ABC_TRANSPORTER_1"/>
    <property type="match status" value="1"/>
</dbReference>
<name>A0A9E6XWI0_9ACTN</name>
<keyword evidence="4" id="KW-0677">Repeat</keyword>
<evidence type="ECO:0000256" key="1">
    <source>
        <dbReference type="ARBA" id="ARBA00022448"/>
    </source>
</evidence>
<dbReference type="CDD" id="cd03215">
    <property type="entry name" value="ABC_Carb_Monos_II"/>
    <property type="match status" value="1"/>
</dbReference>
<dbReference type="PROSITE" id="PS50893">
    <property type="entry name" value="ABC_TRANSPORTER_2"/>
    <property type="match status" value="2"/>
</dbReference>
<sequence length="524" mass="55391">MSGAPAPDVSAGGESRPQDTPILQADGIVKSFGRSRVLEHVSLVVRAGSVHGLVGENGAGKSTLGKILSGVLRPDEGTMRVGGTPVAFSSPADALRAGVTIMQQELSLAPDLTVRENVLLGQQPSRFGVVSRRLLRRQFSELLDRTGFEIDGGARVGALPIAKQQEVEILRALARGARVIIMDEPTSALSAQDGERLHAVVGSLRDSGIAVIYVSHFLEEVLALSDEVTIMRNGQRVRTVAAQEATIDTLVTHMLGGAHDANFPPLPPVAPEAKPVLEVRGLRRRGQEAGVDLTVRAGEVLGLFGLVGAGRSELAHAMFGALGGVTGEVLVDGRPVDLSRPVTAMASGIALLPESRKDQGLFLGMSQHRNATMASLDDFSRAGFIRGDVERRAARDELEAMGVNPVALTSPVGVLSGGNQQKVLFAKTLLRRPRVLILDEPTRGVDIGARRAIYDIVVSLLAGGMAIVLISSEYDKVAQMSHRLSVLREGRIVESFDAGEVSHDAALAAAFGVSTQSNFIKEVT</sequence>
<evidence type="ECO:0000256" key="3">
    <source>
        <dbReference type="ARBA" id="ARBA00022597"/>
    </source>
</evidence>
<dbReference type="InterPro" id="IPR003439">
    <property type="entry name" value="ABC_transporter-like_ATP-bd"/>
</dbReference>
<feature type="region of interest" description="Disordered" evidence="9">
    <location>
        <begin position="1"/>
        <end position="22"/>
    </location>
</feature>
<keyword evidence="8" id="KW-0472">Membrane</keyword>
<keyword evidence="7" id="KW-1278">Translocase</keyword>